<evidence type="ECO:0000256" key="2">
    <source>
        <dbReference type="ARBA" id="ARBA00007511"/>
    </source>
</evidence>
<evidence type="ECO:0000313" key="7">
    <source>
        <dbReference type="EMBL" id="TEA26685.1"/>
    </source>
</evidence>
<evidence type="ECO:0000313" key="8">
    <source>
        <dbReference type="Proteomes" id="UP000506160"/>
    </source>
</evidence>
<dbReference type="Pfam" id="PF03741">
    <property type="entry name" value="TerC"/>
    <property type="match status" value="1"/>
</dbReference>
<gene>
    <name evidence="7" type="ORF">O970_07715</name>
</gene>
<feature type="transmembrane region" description="Helical" evidence="6">
    <location>
        <begin position="12"/>
        <end position="36"/>
    </location>
</feature>
<keyword evidence="8" id="KW-1185">Reference proteome</keyword>
<keyword evidence="4 6" id="KW-1133">Transmembrane helix</keyword>
<dbReference type="EMBL" id="AWGA01000068">
    <property type="protein sequence ID" value="TEA26685.1"/>
    <property type="molecule type" value="Genomic_DNA"/>
</dbReference>
<accession>A0AB94IBA3</accession>
<dbReference type="AlphaFoldDB" id="A0AB94IBA3"/>
<comment type="similarity">
    <text evidence="2">Belongs to the TerC family.</text>
</comment>
<feature type="transmembrane region" description="Helical" evidence="6">
    <location>
        <begin position="57"/>
        <end position="80"/>
    </location>
</feature>
<feature type="transmembrane region" description="Helical" evidence="6">
    <location>
        <begin position="100"/>
        <end position="124"/>
    </location>
</feature>
<reference evidence="7 8" key="1">
    <citation type="journal article" date="2014" name="Appl. Environ. Microbiol.">
        <title>Genomic features of a bumble bee symbiont reflect its host environment.</title>
        <authorList>
            <person name="Martinson V.G."/>
            <person name="Magoc T."/>
            <person name="Koch H."/>
            <person name="Salzberg S.L."/>
            <person name="Moran N.A."/>
        </authorList>
    </citation>
    <scope>NUCLEOTIDE SEQUENCE [LARGE SCALE GENOMIC DNA]</scope>
    <source>
        <strain evidence="7 8">Bimp</strain>
    </source>
</reference>
<feature type="transmembrane region" description="Helical" evidence="6">
    <location>
        <begin position="234"/>
        <end position="251"/>
    </location>
</feature>
<dbReference type="InterPro" id="IPR005496">
    <property type="entry name" value="Integral_membrane_TerC"/>
</dbReference>
<dbReference type="PANTHER" id="PTHR30238">
    <property type="entry name" value="MEMBRANE BOUND PREDICTED REDOX MODULATOR"/>
    <property type="match status" value="1"/>
</dbReference>
<protein>
    <submittedName>
        <fullName evidence="7">TerC family protein</fullName>
    </submittedName>
</protein>
<feature type="transmembrane region" description="Helical" evidence="6">
    <location>
        <begin position="205"/>
        <end position="222"/>
    </location>
</feature>
<feature type="transmembrane region" description="Helical" evidence="6">
    <location>
        <begin position="145"/>
        <end position="169"/>
    </location>
</feature>
<name>A0AB94IBA3_9GAMM</name>
<evidence type="ECO:0000256" key="4">
    <source>
        <dbReference type="ARBA" id="ARBA00022989"/>
    </source>
</evidence>
<dbReference type="GO" id="GO:0016020">
    <property type="term" value="C:membrane"/>
    <property type="evidence" value="ECO:0007669"/>
    <property type="project" value="UniProtKB-SubCell"/>
</dbReference>
<dbReference type="RefSeq" id="WP_024496540.1">
    <property type="nucleotide sequence ID" value="NZ_AWGA01000068.1"/>
</dbReference>
<sequence length="261" mass="29081">MLEWLSDPNAWLALITLIILEIILGIDNIIFLSLIVAKVPKHQQNMARKLGLGGAMLMRIALLTSLASIVRLQHPLFYIYTDKLSLLSPDALSLTHPASTLLLAVSMRDLVLFLGGLFLIWKGIREVKQMFNVKDESEQQKKSISLWHAIIEIMLIDIVFSLDSVITAVGLSGHLLIMIAAVIISVLLMMFAAKPIGDFVENHPTIKMLALCFLILVGMVLTTESLHIAVPKGYLYFALFFSLMVEMLNLLRNKTLSKTVS</sequence>
<proteinExistence type="inferred from homology"/>
<keyword evidence="5 6" id="KW-0472">Membrane</keyword>
<evidence type="ECO:0000256" key="5">
    <source>
        <dbReference type="ARBA" id="ARBA00023136"/>
    </source>
</evidence>
<dbReference type="Proteomes" id="UP000506160">
    <property type="component" value="Unassembled WGS sequence"/>
</dbReference>
<comment type="subcellular location">
    <subcellularLocation>
        <location evidence="1">Membrane</location>
        <topology evidence="1">Multi-pass membrane protein</topology>
    </subcellularLocation>
</comment>
<evidence type="ECO:0000256" key="3">
    <source>
        <dbReference type="ARBA" id="ARBA00022692"/>
    </source>
</evidence>
<evidence type="ECO:0000256" key="6">
    <source>
        <dbReference type="SAM" id="Phobius"/>
    </source>
</evidence>
<feature type="transmembrane region" description="Helical" evidence="6">
    <location>
        <begin position="175"/>
        <end position="193"/>
    </location>
</feature>
<comment type="caution">
    <text evidence="7">The sequence shown here is derived from an EMBL/GenBank/DDBJ whole genome shotgun (WGS) entry which is preliminary data.</text>
</comment>
<organism evidence="7 8">
    <name type="scientific">Candidatus Schmidhempelia bombi str. Bimp</name>
    <dbReference type="NCBI Taxonomy" id="1387197"/>
    <lineage>
        <taxon>Bacteria</taxon>
        <taxon>Pseudomonadati</taxon>
        <taxon>Pseudomonadota</taxon>
        <taxon>Gammaproteobacteria</taxon>
        <taxon>Orbales</taxon>
        <taxon>Orbaceae</taxon>
        <taxon>Candidatus Schmidhempelia</taxon>
    </lineage>
</organism>
<dbReference type="PANTHER" id="PTHR30238:SF4">
    <property type="entry name" value="SLL1022 PROTEIN"/>
    <property type="match status" value="1"/>
</dbReference>
<evidence type="ECO:0000256" key="1">
    <source>
        <dbReference type="ARBA" id="ARBA00004141"/>
    </source>
</evidence>
<keyword evidence="3 6" id="KW-0812">Transmembrane</keyword>